<dbReference type="Proteomes" id="UP001498398">
    <property type="component" value="Unassembled WGS sequence"/>
</dbReference>
<keyword evidence="2" id="KW-1185">Reference proteome</keyword>
<comment type="caution">
    <text evidence="1">The sequence shown here is derived from an EMBL/GenBank/DDBJ whole genome shotgun (WGS) entry which is preliminary data.</text>
</comment>
<evidence type="ECO:0000313" key="1">
    <source>
        <dbReference type="EMBL" id="KAK7464825.1"/>
    </source>
</evidence>
<sequence length="319" mass="36311">MLLRIGDPDTSTTELERFSDYPHTRLLLNKAIAHAREHYHSYFFTILNQVSLRIIADHPDENIEPQPGSGISNSVDEFLKKPFNVDLKSFSESLRQDQDLGHLCIAIELANALEDCIANPARKEEYGIWVQGKQDPILAFKAHILIAFFHELVRSMVFQTFSQYFKPPAAEDDPDPQALSDKDHPANSGYRWEDMFMRGTVLLAVDGNDSLDLDLKAVVRMCFESSNFSEPEAEGNCFDLDNKYLARFVNSVETCQYIYAFPVFDEAKPAPRNHEGRKLQLVCLRGAKRVHWETRVTSWSRPVNRGSCIIVPGSRVKAC</sequence>
<reference evidence="1 2" key="1">
    <citation type="submission" date="2024-01" db="EMBL/GenBank/DDBJ databases">
        <title>A draft genome for the cacao thread blight pathogen Marasmiellus scandens.</title>
        <authorList>
            <person name="Baruah I.K."/>
            <person name="Leung J."/>
            <person name="Bukari Y."/>
            <person name="Amoako-Attah I."/>
            <person name="Meinhardt L.W."/>
            <person name="Bailey B.A."/>
            <person name="Cohen S.P."/>
        </authorList>
    </citation>
    <scope>NUCLEOTIDE SEQUENCE [LARGE SCALE GENOMIC DNA]</scope>
    <source>
        <strain evidence="1 2">GH-19</strain>
    </source>
</reference>
<gene>
    <name evidence="1" type="ORF">VKT23_006032</name>
</gene>
<evidence type="ECO:0000313" key="2">
    <source>
        <dbReference type="Proteomes" id="UP001498398"/>
    </source>
</evidence>
<name>A0ABR1JR38_9AGAR</name>
<accession>A0ABR1JR38</accession>
<dbReference type="EMBL" id="JBANRG010000007">
    <property type="protein sequence ID" value="KAK7464825.1"/>
    <property type="molecule type" value="Genomic_DNA"/>
</dbReference>
<organism evidence="1 2">
    <name type="scientific">Marasmiellus scandens</name>
    <dbReference type="NCBI Taxonomy" id="2682957"/>
    <lineage>
        <taxon>Eukaryota</taxon>
        <taxon>Fungi</taxon>
        <taxon>Dikarya</taxon>
        <taxon>Basidiomycota</taxon>
        <taxon>Agaricomycotina</taxon>
        <taxon>Agaricomycetes</taxon>
        <taxon>Agaricomycetidae</taxon>
        <taxon>Agaricales</taxon>
        <taxon>Marasmiineae</taxon>
        <taxon>Omphalotaceae</taxon>
        <taxon>Marasmiellus</taxon>
    </lineage>
</organism>
<proteinExistence type="predicted"/>
<protein>
    <submittedName>
        <fullName evidence="1">Uncharacterized protein</fullName>
    </submittedName>
</protein>